<dbReference type="Pfam" id="PF13466">
    <property type="entry name" value="STAS_2"/>
    <property type="match status" value="1"/>
</dbReference>
<evidence type="ECO:0000256" key="1">
    <source>
        <dbReference type="SAM" id="MobiDB-lite"/>
    </source>
</evidence>
<protein>
    <submittedName>
        <fullName evidence="3">STAS domain-containing protein</fullName>
    </submittedName>
</protein>
<comment type="caution">
    <text evidence="3">The sequence shown here is derived from an EMBL/GenBank/DDBJ whole genome shotgun (WGS) entry which is preliminary data.</text>
</comment>
<feature type="region of interest" description="Disordered" evidence="1">
    <location>
        <begin position="79"/>
        <end position="130"/>
    </location>
</feature>
<dbReference type="InterPro" id="IPR002645">
    <property type="entry name" value="STAS_dom"/>
</dbReference>
<dbReference type="SUPFAM" id="SSF52091">
    <property type="entry name" value="SpoIIaa-like"/>
    <property type="match status" value="1"/>
</dbReference>
<evidence type="ECO:0000313" key="4">
    <source>
        <dbReference type="Proteomes" id="UP001597058"/>
    </source>
</evidence>
<dbReference type="CDD" id="cd07043">
    <property type="entry name" value="STAS_anti-anti-sigma_factors"/>
    <property type="match status" value="1"/>
</dbReference>
<dbReference type="PROSITE" id="PS50801">
    <property type="entry name" value="STAS"/>
    <property type="match status" value="1"/>
</dbReference>
<dbReference type="Proteomes" id="UP001597058">
    <property type="component" value="Unassembled WGS sequence"/>
</dbReference>
<evidence type="ECO:0000259" key="2">
    <source>
        <dbReference type="PROSITE" id="PS50801"/>
    </source>
</evidence>
<gene>
    <name evidence="3" type="ORF">ACFQ5X_00545</name>
</gene>
<keyword evidence="4" id="KW-1185">Reference proteome</keyword>
<proteinExistence type="predicted"/>
<accession>A0ABW3X4K9</accession>
<sequence length="130" mass="13906">MSLPRLTIYRHDRRNRALITLAGEIDPATAPRVRAALEGCLDDGISTIDVDLTPLGSCDDSGLKVFLDASEHAATAHASLRLHHPSPQTSQLLARTGAAPQLLGPPRAPVPPPHLRDLRRTAPPSSPYGM</sequence>
<dbReference type="InterPro" id="IPR036513">
    <property type="entry name" value="STAS_dom_sf"/>
</dbReference>
<dbReference type="PANTHER" id="PTHR33495">
    <property type="entry name" value="ANTI-SIGMA FACTOR ANTAGONIST TM_1081-RELATED-RELATED"/>
    <property type="match status" value="1"/>
</dbReference>
<reference evidence="4" key="1">
    <citation type="journal article" date="2019" name="Int. J. Syst. Evol. Microbiol.">
        <title>The Global Catalogue of Microorganisms (GCM) 10K type strain sequencing project: providing services to taxonomists for standard genome sequencing and annotation.</title>
        <authorList>
            <consortium name="The Broad Institute Genomics Platform"/>
            <consortium name="The Broad Institute Genome Sequencing Center for Infectious Disease"/>
            <person name="Wu L."/>
            <person name="Ma J."/>
        </authorList>
    </citation>
    <scope>NUCLEOTIDE SEQUENCE [LARGE SCALE GENOMIC DNA]</scope>
    <source>
        <strain evidence="4">CGMCC 4.7020</strain>
    </source>
</reference>
<dbReference type="RefSeq" id="WP_329289257.1">
    <property type="nucleotide sequence ID" value="NZ_JBHSKH010000011.1"/>
</dbReference>
<dbReference type="EMBL" id="JBHTMM010000001">
    <property type="protein sequence ID" value="MFD1304332.1"/>
    <property type="molecule type" value="Genomic_DNA"/>
</dbReference>
<dbReference type="InterPro" id="IPR058548">
    <property type="entry name" value="MlaB-like_STAS"/>
</dbReference>
<feature type="domain" description="STAS" evidence="2">
    <location>
        <begin position="18"/>
        <end position="97"/>
    </location>
</feature>
<organism evidence="3 4">
    <name type="scientific">Streptomyces kaempferi</name>
    <dbReference type="NCBI Taxonomy" id="333725"/>
    <lineage>
        <taxon>Bacteria</taxon>
        <taxon>Bacillati</taxon>
        <taxon>Actinomycetota</taxon>
        <taxon>Actinomycetes</taxon>
        <taxon>Kitasatosporales</taxon>
        <taxon>Streptomycetaceae</taxon>
        <taxon>Streptomyces</taxon>
    </lineage>
</organism>
<evidence type="ECO:0000313" key="3">
    <source>
        <dbReference type="EMBL" id="MFD1304332.1"/>
    </source>
</evidence>
<dbReference type="Gene3D" id="3.30.750.24">
    <property type="entry name" value="STAS domain"/>
    <property type="match status" value="1"/>
</dbReference>
<name>A0ABW3X4K9_9ACTN</name>
<dbReference type="PANTHER" id="PTHR33495:SF2">
    <property type="entry name" value="ANTI-SIGMA FACTOR ANTAGONIST TM_1081-RELATED"/>
    <property type="match status" value="1"/>
</dbReference>